<gene>
    <name evidence="1" type="ORF">GMARGA_LOCUS31804</name>
</gene>
<keyword evidence="2" id="KW-1185">Reference proteome</keyword>
<accession>A0ABN7WLG4</accession>
<organism evidence="1 2">
    <name type="scientific">Gigaspora margarita</name>
    <dbReference type="NCBI Taxonomy" id="4874"/>
    <lineage>
        <taxon>Eukaryota</taxon>
        <taxon>Fungi</taxon>
        <taxon>Fungi incertae sedis</taxon>
        <taxon>Mucoromycota</taxon>
        <taxon>Glomeromycotina</taxon>
        <taxon>Glomeromycetes</taxon>
        <taxon>Diversisporales</taxon>
        <taxon>Gigasporaceae</taxon>
        <taxon>Gigaspora</taxon>
    </lineage>
</organism>
<reference evidence="1 2" key="1">
    <citation type="submission" date="2021-06" db="EMBL/GenBank/DDBJ databases">
        <authorList>
            <person name="Kallberg Y."/>
            <person name="Tangrot J."/>
            <person name="Rosling A."/>
        </authorList>
    </citation>
    <scope>NUCLEOTIDE SEQUENCE [LARGE SCALE GENOMIC DNA]</scope>
    <source>
        <strain evidence="1 2">120-4 pot B 10/14</strain>
    </source>
</reference>
<sequence>MNKEIKTYELVVNCKKRLRAEIEDIKIPRIRRNQEFIDQGVINERGRKILSIIINEINKKRNQKAEFWVKISESSKEKIRGIQSTWILHNLNIKFRYKSPTWSSRLKEILIVLTYIAL</sequence>
<feature type="non-terminal residue" evidence="1">
    <location>
        <position position="118"/>
    </location>
</feature>
<name>A0ABN7WLG4_GIGMA</name>
<comment type="caution">
    <text evidence="1">The sequence shown here is derived from an EMBL/GenBank/DDBJ whole genome shotgun (WGS) entry which is preliminary data.</text>
</comment>
<evidence type="ECO:0000313" key="2">
    <source>
        <dbReference type="Proteomes" id="UP000789901"/>
    </source>
</evidence>
<dbReference type="EMBL" id="CAJVQB010048389">
    <property type="protein sequence ID" value="CAG8833955.1"/>
    <property type="molecule type" value="Genomic_DNA"/>
</dbReference>
<evidence type="ECO:0000313" key="1">
    <source>
        <dbReference type="EMBL" id="CAG8833955.1"/>
    </source>
</evidence>
<dbReference type="Proteomes" id="UP000789901">
    <property type="component" value="Unassembled WGS sequence"/>
</dbReference>
<proteinExistence type="predicted"/>
<protein>
    <submittedName>
        <fullName evidence="1">38749_t:CDS:1</fullName>
    </submittedName>
</protein>